<organism evidence="1 2">
    <name type="scientific">Pedobacter jeongneungensis</name>
    <dbReference type="NCBI Taxonomy" id="947309"/>
    <lineage>
        <taxon>Bacteria</taxon>
        <taxon>Pseudomonadati</taxon>
        <taxon>Bacteroidota</taxon>
        <taxon>Sphingobacteriia</taxon>
        <taxon>Sphingobacteriales</taxon>
        <taxon>Sphingobacteriaceae</taxon>
        <taxon>Pedobacter</taxon>
    </lineage>
</organism>
<dbReference type="EMBL" id="BAABBY010000022">
    <property type="protein sequence ID" value="GAA4214741.1"/>
    <property type="molecule type" value="Genomic_DNA"/>
</dbReference>
<gene>
    <name evidence="1" type="ORF">GCM10022289_48680</name>
</gene>
<sequence length="66" mass="7422">MDYKINKNEKSEAVNEIITDCTHLIDLLPVENVFDQKVKGNSVNHPKAGIKTLTVFFHKNGLANLL</sequence>
<reference evidence="2" key="1">
    <citation type="journal article" date="2019" name="Int. J. Syst. Evol. Microbiol.">
        <title>The Global Catalogue of Microorganisms (GCM) 10K type strain sequencing project: providing services to taxonomists for standard genome sequencing and annotation.</title>
        <authorList>
            <consortium name="The Broad Institute Genomics Platform"/>
            <consortium name="The Broad Institute Genome Sequencing Center for Infectious Disease"/>
            <person name="Wu L."/>
            <person name="Ma J."/>
        </authorList>
    </citation>
    <scope>NUCLEOTIDE SEQUENCE [LARGE SCALE GENOMIC DNA]</scope>
    <source>
        <strain evidence="2">JCM 17626</strain>
    </source>
</reference>
<protein>
    <submittedName>
        <fullName evidence="1">Uncharacterized protein</fullName>
    </submittedName>
</protein>
<evidence type="ECO:0000313" key="2">
    <source>
        <dbReference type="Proteomes" id="UP001501772"/>
    </source>
</evidence>
<dbReference type="Proteomes" id="UP001501772">
    <property type="component" value="Unassembled WGS sequence"/>
</dbReference>
<evidence type="ECO:0000313" key="1">
    <source>
        <dbReference type="EMBL" id="GAA4214741.1"/>
    </source>
</evidence>
<keyword evidence="2" id="KW-1185">Reference proteome</keyword>
<comment type="caution">
    <text evidence="1">The sequence shown here is derived from an EMBL/GenBank/DDBJ whole genome shotgun (WGS) entry which is preliminary data.</text>
</comment>
<proteinExistence type="predicted"/>
<name>A0ABP8BR18_9SPHI</name>
<accession>A0ABP8BR18</accession>
<dbReference type="RefSeq" id="WP_344854055.1">
    <property type="nucleotide sequence ID" value="NZ_BAABBY010000022.1"/>
</dbReference>